<keyword evidence="3" id="KW-0597">Phosphoprotein</keyword>
<dbReference type="OrthoDB" id="580775at2"/>
<evidence type="ECO:0000256" key="3">
    <source>
        <dbReference type="ARBA" id="ARBA00022553"/>
    </source>
</evidence>
<evidence type="ECO:0000256" key="2">
    <source>
        <dbReference type="ARBA" id="ARBA00022450"/>
    </source>
</evidence>
<feature type="compositionally biased region" description="Basic and acidic residues" evidence="12">
    <location>
        <begin position="426"/>
        <end position="445"/>
    </location>
</feature>
<dbReference type="CDD" id="cd05913">
    <property type="entry name" value="PaaK"/>
    <property type="match status" value="1"/>
</dbReference>
<organism evidence="15 16">
    <name type="scientific">Salipaludibacillus keqinensis</name>
    <dbReference type="NCBI Taxonomy" id="2045207"/>
    <lineage>
        <taxon>Bacteria</taxon>
        <taxon>Bacillati</taxon>
        <taxon>Bacillota</taxon>
        <taxon>Bacilli</taxon>
        <taxon>Bacillales</taxon>
        <taxon>Bacillaceae</taxon>
    </lineage>
</organism>
<reference evidence="15 16" key="1">
    <citation type="submission" date="2017-10" db="EMBL/GenBank/DDBJ databases">
        <title>Bacillus sp. nov., a halophilic bacterium isolated from a Keqin Lake.</title>
        <authorList>
            <person name="Wang H."/>
        </authorList>
    </citation>
    <scope>NUCLEOTIDE SEQUENCE [LARGE SCALE GENOMIC DNA]</scope>
    <source>
        <strain evidence="15 16">KQ-12</strain>
    </source>
</reference>
<dbReference type="InterPro" id="IPR042099">
    <property type="entry name" value="ANL_N_sf"/>
</dbReference>
<comment type="similarity">
    <text evidence="7 11">Belongs to the phenylacetyl-CoA ligase family.</text>
</comment>
<comment type="pathway">
    <text evidence="6 11">Aromatic compound metabolism; phenylacetate degradation.</text>
</comment>
<dbReference type="GO" id="GO:0047475">
    <property type="term" value="F:phenylacetate-CoA ligase activity"/>
    <property type="evidence" value="ECO:0007669"/>
    <property type="project" value="UniProtKB-EC"/>
</dbReference>
<dbReference type="EMBL" id="PDOD01000001">
    <property type="protein sequence ID" value="PYZ94853.1"/>
    <property type="molecule type" value="Genomic_DNA"/>
</dbReference>
<dbReference type="PIRSF" id="PIRSF006444">
    <property type="entry name" value="PaaK"/>
    <property type="match status" value="1"/>
</dbReference>
<dbReference type="FunFam" id="3.40.50.12780:FF:000016">
    <property type="entry name" value="Phenylacetate-coenzyme A ligase"/>
    <property type="match status" value="1"/>
</dbReference>
<evidence type="ECO:0000256" key="8">
    <source>
        <dbReference type="ARBA" id="ARBA00066629"/>
    </source>
</evidence>
<dbReference type="Pfam" id="PF14535">
    <property type="entry name" value="AMP-binding_C_2"/>
    <property type="match status" value="1"/>
</dbReference>
<dbReference type="InterPro" id="IPR011880">
    <property type="entry name" value="PA_CoA_ligase"/>
</dbReference>
<comment type="catalytic activity">
    <reaction evidence="11">
        <text>2-phenylacetate + ATP + CoA = phenylacetyl-CoA + AMP + diphosphate</text>
        <dbReference type="Rhea" id="RHEA:20956"/>
        <dbReference type="ChEBI" id="CHEBI:18401"/>
        <dbReference type="ChEBI" id="CHEBI:30616"/>
        <dbReference type="ChEBI" id="CHEBI:33019"/>
        <dbReference type="ChEBI" id="CHEBI:57287"/>
        <dbReference type="ChEBI" id="CHEBI:57390"/>
        <dbReference type="ChEBI" id="CHEBI:456215"/>
        <dbReference type="EC" id="6.2.1.30"/>
    </reaction>
</comment>
<evidence type="ECO:0000256" key="10">
    <source>
        <dbReference type="ARBA" id="ARBA00075111"/>
    </source>
</evidence>
<dbReference type="InterPro" id="IPR045851">
    <property type="entry name" value="AMP-bd_C_sf"/>
</dbReference>
<keyword evidence="5 11" id="KW-0547">Nucleotide-binding</keyword>
<evidence type="ECO:0000256" key="9">
    <source>
        <dbReference type="ARBA" id="ARBA00068695"/>
    </source>
</evidence>
<evidence type="ECO:0000313" key="16">
    <source>
        <dbReference type="Proteomes" id="UP000248214"/>
    </source>
</evidence>
<evidence type="ECO:0000259" key="13">
    <source>
        <dbReference type="Pfam" id="PF00501"/>
    </source>
</evidence>
<dbReference type="InterPro" id="IPR028154">
    <property type="entry name" value="AMP-dep_Lig_C"/>
</dbReference>
<evidence type="ECO:0000256" key="7">
    <source>
        <dbReference type="ARBA" id="ARBA00061566"/>
    </source>
</evidence>
<dbReference type="Pfam" id="PF00501">
    <property type="entry name" value="AMP-binding"/>
    <property type="match status" value="1"/>
</dbReference>
<dbReference type="PANTHER" id="PTHR43439:SF2">
    <property type="entry name" value="ENZYME, PUTATIVE (JCVI)-RELATED"/>
    <property type="match status" value="1"/>
</dbReference>
<dbReference type="GO" id="GO:0000166">
    <property type="term" value="F:nucleotide binding"/>
    <property type="evidence" value="ECO:0007669"/>
    <property type="project" value="UniProtKB-KW"/>
</dbReference>
<gene>
    <name evidence="15" type="primary">paaF</name>
    <name evidence="15" type="ORF">CR194_04830</name>
</gene>
<evidence type="ECO:0000256" key="11">
    <source>
        <dbReference type="PIRNR" id="PIRNR006444"/>
    </source>
</evidence>
<name>A0A323TQS4_9BACI</name>
<dbReference type="GO" id="GO:0010124">
    <property type="term" value="P:phenylacetate catabolic process"/>
    <property type="evidence" value="ECO:0007669"/>
    <property type="project" value="UniProtKB-UniRule"/>
</dbReference>
<comment type="function">
    <text evidence="11">Catalyzes the activation of phenylacetic acid (PA) to phenylacetyl-CoA (PA-CoA).</text>
</comment>
<dbReference type="EC" id="6.2.1.30" evidence="8 11"/>
<sequence>MPVFEKEETWEQSEIQELQMNRLKETLDRVYRNVPFYREAFDNLNISPSDIESLSDLKRLPFTKKHDFRENYPFNLFATPLNEVIRIHGSSGTSGKPTIVGYTKNDIENWSDMVARAIYMAGGRKEDVLHNAYGYGLFTGGLGLHHGAERLGCATVPVSGGNTSRQITLIQDLKPRIICATPSYVLNISEAMKEMDIDPRTTSLKYAILGAEPWSEELRHVIQETFDMKAMDIYGLSEVMGPGVAIECVESQNGLHIADDHFIVEIIDPETLLPVPDGEDGELVFTSLTKEALPVIRYRTGDISSISREKCECGRTTTKMSRIKGRIDNMLIIRGVNVFPSEIERSILPIRELDSNYQIHLYKKGALDHAELHVEVSEAFYRSLPDKDFNHLSAQKLIKKIQRMLKTDILVSMNVSLKKPQSIPRSDGKAKRIVDRRSEKVTSSN</sequence>
<dbReference type="InterPro" id="IPR051414">
    <property type="entry name" value="Adenylate-forming_Reductase"/>
</dbReference>
<comment type="caution">
    <text evidence="15">The sequence shown here is derived from an EMBL/GenBank/DDBJ whole genome shotgun (WGS) entry which is preliminary data.</text>
</comment>
<keyword evidence="2" id="KW-0596">Phosphopantetheine</keyword>
<evidence type="ECO:0000256" key="4">
    <source>
        <dbReference type="ARBA" id="ARBA00022598"/>
    </source>
</evidence>
<protein>
    <recommendedName>
        <fullName evidence="9 11">Phenylacetate-coenzyme A ligase</fullName>
        <ecNumber evidence="8 11">6.2.1.30</ecNumber>
    </recommendedName>
    <alternativeName>
        <fullName evidence="10 11">Phenylacetyl-CoA ligase</fullName>
    </alternativeName>
</protein>
<dbReference type="NCBIfam" id="TIGR02155">
    <property type="entry name" value="PA_CoA_ligase"/>
    <property type="match status" value="1"/>
</dbReference>
<feature type="region of interest" description="Disordered" evidence="12">
    <location>
        <begin position="420"/>
        <end position="445"/>
    </location>
</feature>
<evidence type="ECO:0000313" key="15">
    <source>
        <dbReference type="EMBL" id="PYZ94853.1"/>
    </source>
</evidence>
<evidence type="ECO:0000256" key="5">
    <source>
        <dbReference type="ARBA" id="ARBA00022741"/>
    </source>
</evidence>
<dbReference type="UniPathway" id="UPA00930"/>
<evidence type="ECO:0000256" key="1">
    <source>
        <dbReference type="ARBA" id="ARBA00011245"/>
    </source>
</evidence>
<dbReference type="Proteomes" id="UP000248214">
    <property type="component" value="Unassembled WGS sequence"/>
</dbReference>
<dbReference type="SUPFAM" id="SSF56801">
    <property type="entry name" value="Acetyl-CoA synthetase-like"/>
    <property type="match status" value="1"/>
</dbReference>
<dbReference type="InterPro" id="IPR000873">
    <property type="entry name" value="AMP-dep_synth/lig_dom"/>
</dbReference>
<dbReference type="RefSeq" id="WP_110608486.1">
    <property type="nucleotide sequence ID" value="NZ_PDOD01000001.1"/>
</dbReference>
<comment type="subunit">
    <text evidence="1">Monomer.</text>
</comment>
<dbReference type="PANTHER" id="PTHR43439">
    <property type="entry name" value="PHENYLACETATE-COENZYME A LIGASE"/>
    <property type="match status" value="1"/>
</dbReference>
<evidence type="ECO:0000256" key="12">
    <source>
        <dbReference type="SAM" id="MobiDB-lite"/>
    </source>
</evidence>
<proteinExistence type="inferred from homology"/>
<keyword evidence="4 11" id="KW-0436">Ligase</keyword>
<feature type="domain" description="AMP-dependent ligase C-terminal" evidence="14">
    <location>
        <begin position="335"/>
        <end position="437"/>
    </location>
</feature>
<accession>A0A323TQS4</accession>
<evidence type="ECO:0000259" key="14">
    <source>
        <dbReference type="Pfam" id="PF14535"/>
    </source>
</evidence>
<feature type="domain" description="AMP-dependent synthetase/ligase" evidence="13">
    <location>
        <begin position="82"/>
        <end position="286"/>
    </location>
</feature>
<dbReference type="InterPro" id="IPR049623">
    <property type="entry name" value="PA_CoA_lig_proteobact_actino"/>
</dbReference>
<dbReference type="AlphaFoldDB" id="A0A323TQS4"/>
<dbReference type="Gene3D" id="3.30.300.30">
    <property type="match status" value="1"/>
</dbReference>
<keyword evidence="16" id="KW-1185">Reference proteome</keyword>
<dbReference type="Gene3D" id="3.40.50.12780">
    <property type="entry name" value="N-terminal domain of ligase-like"/>
    <property type="match status" value="1"/>
</dbReference>
<evidence type="ECO:0000256" key="6">
    <source>
        <dbReference type="ARBA" id="ARBA00060591"/>
    </source>
</evidence>